<evidence type="ECO:0000256" key="7">
    <source>
        <dbReference type="ARBA" id="ARBA00023211"/>
    </source>
</evidence>
<dbReference type="InterPro" id="IPR006035">
    <property type="entry name" value="Ureohydrolase"/>
</dbReference>
<dbReference type="GO" id="GO:0004053">
    <property type="term" value="F:arginase activity"/>
    <property type="evidence" value="ECO:0007669"/>
    <property type="project" value="UniProtKB-EC"/>
</dbReference>
<dbReference type="GO" id="GO:0006525">
    <property type="term" value="P:arginine metabolic process"/>
    <property type="evidence" value="ECO:0007669"/>
    <property type="project" value="UniProtKB-KW"/>
</dbReference>
<dbReference type="InterPro" id="IPR023696">
    <property type="entry name" value="Ureohydrolase_dom_sf"/>
</dbReference>
<comment type="cofactor">
    <cofactor evidence="9">
        <name>Mn(2+)</name>
        <dbReference type="ChEBI" id="CHEBI:29035"/>
    </cofactor>
    <text evidence="9">Binds 2 manganese ions per subunit.</text>
</comment>
<evidence type="ECO:0000313" key="14">
    <source>
        <dbReference type="Proteomes" id="UP000283805"/>
    </source>
</evidence>
<sequence>MKTNATVRIIGAPMDYGANRRGVDMGPSAIRYAGLADELERAGVDPIDDGDLSMPRAEEIDPDTDEASGLTSTESESSGVENAKFLPAIEGVNVRLAARVAETLADGEFPLVLGGDHSVAIGSLHGSARDADIGAIWFDAHADLNTPETSPSGNVHGMPLGAVLGRGVFGDMDWAHTPRLQEDSIAYVGLRSIDERERELVRESEMTAFTMSDIDQRGMTAVVEDALEVATDGTDGVHVSLDLDMIDPKAAPGVGTPVRGGVTYREAHAALETVSKRHDRDGILRSMDVVEVNPILDEANETASLAAELTASAFGKRIL</sequence>
<feature type="compositionally biased region" description="Low complexity" evidence="12">
    <location>
        <begin position="68"/>
        <end position="79"/>
    </location>
</feature>
<feature type="binding site" evidence="9">
    <location>
        <position position="141"/>
    </location>
    <ligand>
        <name>Mn(2+)</name>
        <dbReference type="ChEBI" id="CHEBI:29035"/>
        <label>1</label>
    </ligand>
</feature>
<evidence type="ECO:0000256" key="1">
    <source>
        <dbReference type="ARBA" id="ARBA00005098"/>
    </source>
</evidence>
<dbReference type="Pfam" id="PF00491">
    <property type="entry name" value="Arginase"/>
    <property type="match status" value="1"/>
</dbReference>
<name>A0A419WGX1_9EURY</name>
<organism evidence="13 14">
    <name type="scientific">Halopiger aswanensis</name>
    <dbReference type="NCBI Taxonomy" id="148449"/>
    <lineage>
        <taxon>Archaea</taxon>
        <taxon>Methanobacteriati</taxon>
        <taxon>Methanobacteriota</taxon>
        <taxon>Stenosarchaea group</taxon>
        <taxon>Halobacteria</taxon>
        <taxon>Halobacteriales</taxon>
        <taxon>Natrialbaceae</taxon>
        <taxon>Halopiger</taxon>
    </lineage>
</organism>
<dbReference type="EMBL" id="RAPO01000002">
    <property type="protein sequence ID" value="RKD94764.1"/>
    <property type="molecule type" value="Genomic_DNA"/>
</dbReference>
<evidence type="ECO:0000256" key="11">
    <source>
        <dbReference type="RuleBase" id="RU003684"/>
    </source>
</evidence>
<dbReference type="PRINTS" id="PR00116">
    <property type="entry name" value="ARGINASE"/>
</dbReference>
<evidence type="ECO:0000256" key="9">
    <source>
        <dbReference type="PIRSR" id="PIRSR036979-1"/>
    </source>
</evidence>
<accession>A0A419WGX1</accession>
<reference evidence="13 14" key="1">
    <citation type="submission" date="2018-09" db="EMBL/GenBank/DDBJ databases">
        <title>Genomic Encyclopedia of Archaeal and Bacterial Type Strains, Phase II (KMG-II): from individual species to whole genera.</title>
        <authorList>
            <person name="Goeker M."/>
        </authorList>
    </citation>
    <scope>NUCLEOTIDE SEQUENCE [LARGE SCALE GENOMIC DNA]</scope>
    <source>
        <strain evidence="13 14">DSM 13151</strain>
    </source>
</reference>
<keyword evidence="6 11" id="KW-0378">Hydrolase</keyword>
<feature type="region of interest" description="Disordered" evidence="12">
    <location>
        <begin position="43"/>
        <end position="81"/>
    </location>
</feature>
<dbReference type="GO" id="GO:0005737">
    <property type="term" value="C:cytoplasm"/>
    <property type="evidence" value="ECO:0007669"/>
    <property type="project" value="TreeGrafter"/>
</dbReference>
<proteinExistence type="inferred from homology"/>
<dbReference type="RefSeq" id="WP_120244098.1">
    <property type="nucleotide sequence ID" value="NZ_RAPO01000002.1"/>
</dbReference>
<evidence type="ECO:0000313" key="13">
    <source>
        <dbReference type="EMBL" id="RKD94764.1"/>
    </source>
</evidence>
<dbReference type="Proteomes" id="UP000283805">
    <property type="component" value="Unassembled WGS sequence"/>
</dbReference>
<comment type="catalytic activity">
    <reaction evidence="8">
        <text>L-arginine + H2O = urea + L-ornithine</text>
        <dbReference type="Rhea" id="RHEA:20569"/>
        <dbReference type="ChEBI" id="CHEBI:15377"/>
        <dbReference type="ChEBI" id="CHEBI:16199"/>
        <dbReference type="ChEBI" id="CHEBI:32682"/>
        <dbReference type="ChEBI" id="CHEBI:46911"/>
        <dbReference type="EC" id="3.5.3.1"/>
    </reaction>
</comment>
<evidence type="ECO:0000256" key="4">
    <source>
        <dbReference type="ARBA" id="ARBA00022503"/>
    </source>
</evidence>
<dbReference type="PANTHER" id="PTHR43782">
    <property type="entry name" value="ARGINASE"/>
    <property type="match status" value="1"/>
</dbReference>
<dbReference type="GO" id="GO:0000050">
    <property type="term" value="P:urea cycle"/>
    <property type="evidence" value="ECO:0007669"/>
    <property type="project" value="UniProtKB-UniPathway"/>
</dbReference>
<feature type="binding site" evidence="9">
    <location>
        <position position="117"/>
    </location>
    <ligand>
        <name>Mn(2+)</name>
        <dbReference type="ChEBI" id="CHEBI:29035"/>
        <label>1</label>
    </ligand>
</feature>
<feature type="binding site" evidence="9">
    <location>
        <position position="143"/>
    </location>
    <ligand>
        <name>Mn(2+)</name>
        <dbReference type="ChEBI" id="CHEBI:29035"/>
        <label>1</label>
    </ligand>
</feature>
<evidence type="ECO:0000256" key="10">
    <source>
        <dbReference type="PROSITE-ProRule" id="PRU00742"/>
    </source>
</evidence>
<gene>
    <name evidence="13" type="ORF">ATJ93_1606</name>
</gene>
<dbReference type="Gene3D" id="3.40.800.10">
    <property type="entry name" value="Ureohydrolase domain"/>
    <property type="match status" value="1"/>
</dbReference>
<dbReference type="PANTHER" id="PTHR43782:SF3">
    <property type="entry name" value="ARGINASE"/>
    <property type="match status" value="1"/>
</dbReference>
<evidence type="ECO:0000256" key="6">
    <source>
        <dbReference type="ARBA" id="ARBA00022801"/>
    </source>
</evidence>
<dbReference type="FunFam" id="3.40.800.10:FF:000012">
    <property type="entry name" value="Arginase"/>
    <property type="match status" value="1"/>
</dbReference>
<feature type="binding site" evidence="9">
    <location>
        <position position="244"/>
    </location>
    <ligand>
        <name>Mn(2+)</name>
        <dbReference type="ChEBI" id="CHEBI:29035"/>
        <label>1</label>
    </ligand>
</feature>
<keyword evidence="7 9" id="KW-0464">Manganese</keyword>
<dbReference type="InterPro" id="IPR020855">
    <property type="entry name" value="Ureohydrolase_Mn_BS"/>
</dbReference>
<dbReference type="PROSITE" id="PS51409">
    <property type="entry name" value="ARGINASE_2"/>
    <property type="match status" value="1"/>
</dbReference>
<comment type="similarity">
    <text evidence="10 11">Belongs to the arginase family.</text>
</comment>
<keyword evidence="14" id="KW-1185">Reference proteome</keyword>
<dbReference type="AlphaFoldDB" id="A0A419WGX1"/>
<evidence type="ECO:0000256" key="5">
    <source>
        <dbReference type="ARBA" id="ARBA00022723"/>
    </source>
</evidence>
<dbReference type="PIRSF" id="PIRSF036979">
    <property type="entry name" value="Arginase"/>
    <property type="match status" value="1"/>
</dbReference>
<dbReference type="EC" id="3.5.3.1" evidence="2"/>
<dbReference type="GO" id="GO:0030145">
    <property type="term" value="F:manganese ion binding"/>
    <property type="evidence" value="ECO:0007669"/>
    <property type="project" value="TreeGrafter"/>
</dbReference>
<dbReference type="PROSITE" id="PS01053">
    <property type="entry name" value="ARGINASE_1"/>
    <property type="match status" value="1"/>
</dbReference>
<dbReference type="CDD" id="cd09989">
    <property type="entry name" value="Arginase"/>
    <property type="match status" value="1"/>
</dbReference>
<feature type="binding site" evidence="9">
    <location>
        <position position="242"/>
    </location>
    <ligand>
        <name>Mn(2+)</name>
        <dbReference type="ChEBI" id="CHEBI:29035"/>
        <label>1</label>
    </ligand>
</feature>
<protein>
    <recommendedName>
        <fullName evidence="3">Arginase</fullName>
        <ecNumber evidence="2">3.5.3.1</ecNumber>
    </recommendedName>
</protein>
<dbReference type="SUPFAM" id="SSF52768">
    <property type="entry name" value="Arginase/deacetylase"/>
    <property type="match status" value="1"/>
</dbReference>
<evidence type="ECO:0000256" key="2">
    <source>
        <dbReference type="ARBA" id="ARBA00012168"/>
    </source>
</evidence>
<keyword evidence="4" id="KW-0056">Arginine metabolism</keyword>
<dbReference type="InterPro" id="IPR014033">
    <property type="entry name" value="Arginase"/>
</dbReference>
<evidence type="ECO:0000256" key="12">
    <source>
        <dbReference type="SAM" id="MobiDB-lite"/>
    </source>
</evidence>
<dbReference type="UniPathway" id="UPA00158">
    <property type="reaction ID" value="UER00270"/>
</dbReference>
<keyword evidence="5 9" id="KW-0479">Metal-binding</keyword>
<comment type="caution">
    <text evidence="13">The sequence shown here is derived from an EMBL/GenBank/DDBJ whole genome shotgun (WGS) entry which is preliminary data.</text>
</comment>
<comment type="pathway">
    <text evidence="1">Nitrogen metabolism; urea cycle; L-ornithine and urea from L-arginine: step 1/1.</text>
</comment>
<feature type="binding site" evidence="9">
    <location>
        <position position="139"/>
    </location>
    <ligand>
        <name>Mn(2+)</name>
        <dbReference type="ChEBI" id="CHEBI:29035"/>
        <label>1</label>
    </ligand>
</feature>
<evidence type="ECO:0000256" key="3">
    <source>
        <dbReference type="ARBA" id="ARBA00018123"/>
    </source>
</evidence>
<dbReference type="OrthoDB" id="211870at2157"/>
<dbReference type="NCBIfam" id="TIGR01229">
    <property type="entry name" value="rocF_arginase"/>
    <property type="match status" value="1"/>
</dbReference>
<evidence type="ECO:0000256" key="8">
    <source>
        <dbReference type="ARBA" id="ARBA00047391"/>
    </source>
</evidence>